<accession>X1PL98</accession>
<feature type="non-terminal residue" evidence="2">
    <location>
        <position position="1"/>
    </location>
</feature>
<reference evidence="2" key="1">
    <citation type="journal article" date="2014" name="Front. Microbiol.">
        <title>High frequency of phylogenetically diverse reductive dehalogenase-homologous genes in deep subseafloor sedimentary metagenomes.</title>
        <authorList>
            <person name="Kawai M."/>
            <person name="Futagami T."/>
            <person name="Toyoda A."/>
            <person name="Takaki Y."/>
            <person name="Nishi S."/>
            <person name="Hori S."/>
            <person name="Arai W."/>
            <person name="Tsubouchi T."/>
            <person name="Morono Y."/>
            <person name="Uchiyama I."/>
            <person name="Ito T."/>
            <person name="Fujiyama A."/>
            <person name="Inagaki F."/>
            <person name="Takami H."/>
        </authorList>
    </citation>
    <scope>NUCLEOTIDE SEQUENCE</scope>
    <source>
        <strain evidence="2">Expedition CK06-06</strain>
    </source>
</reference>
<name>X1PL98_9ZZZZ</name>
<evidence type="ECO:0000313" key="2">
    <source>
        <dbReference type="EMBL" id="GAI31644.1"/>
    </source>
</evidence>
<gene>
    <name evidence="2" type="ORF">S06H3_25182</name>
</gene>
<keyword evidence="1" id="KW-0812">Transmembrane</keyword>
<evidence type="ECO:0008006" key="3">
    <source>
        <dbReference type="Google" id="ProtNLM"/>
    </source>
</evidence>
<keyword evidence="1" id="KW-0472">Membrane</keyword>
<organism evidence="2">
    <name type="scientific">marine sediment metagenome</name>
    <dbReference type="NCBI Taxonomy" id="412755"/>
    <lineage>
        <taxon>unclassified sequences</taxon>
        <taxon>metagenomes</taxon>
        <taxon>ecological metagenomes</taxon>
    </lineage>
</organism>
<comment type="caution">
    <text evidence="2">The sequence shown here is derived from an EMBL/GenBank/DDBJ whole genome shotgun (WGS) entry which is preliminary data.</text>
</comment>
<dbReference type="AlphaFoldDB" id="X1PL98"/>
<keyword evidence="1" id="KW-1133">Transmembrane helix</keyword>
<feature type="transmembrane region" description="Helical" evidence="1">
    <location>
        <begin position="12"/>
        <end position="36"/>
    </location>
</feature>
<feature type="non-terminal residue" evidence="2">
    <location>
        <position position="51"/>
    </location>
</feature>
<sequence length="51" mass="5543">GKGKWMFGLYETAFGALTWGNIFIFLIAGLLIYLGIAKKMEPVLLIPIGVG</sequence>
<evidence type="ECO:0000256" key="1">
    <source>
        <dbReference type="SAM" id="Phobius"/>
    </source>
</evidence>
<protein>
    <recommendedName>
        <fullName evidence="3">Glutaconyl-CoA decarboxylase subunit beta</fullName>
    </recommendedName>
</protein>
<proteinExistence type="predicted"/>
<dbReference type="EMBL" id="BARV01014411">
    <property type="protein sequence ID" value="GAI31644.1"/>
    <property type="molecule type" value="Genomic_DNA"/>
</dbReference>